<comment type="caution">
    <text evidence="1">The sequence shown here is derived from an EMBL/GenBank/DDBJ whole genome shotgun (WGS) entry which is preliminary data.</text>
</comment>
<name>A0AAD6PVI3_9ROSI</name>
<keyword evidence="2" id="KW-1185">Reference proteome</keyword>
<evidence type="ECO:0000313" key="1">
    <source>
        <dbReference type="EMBL" id="KAJ6968210.1"/>
    </source>
</evidence>
<sequence>MWRKYIVQKKIKTQDITRYLVLDHSRIGAKEHWL</sequence>
<reference evidence="1 2" key="1">
    <citation type="journal article" date="2023" name="Mol. Ecol. Resour.">
        <title>Chromosome-level genome assembly of a triploid poplar Populus alba 'Berolinensis'.</title>
        <authorList>
            <person name="Chen S."/>
            <person name="Yu Y."/>
            <person name="Wang X."/>
            <person name="Wang S."/>
            <person name="Zhang T."/>
            <person name="Zhou Y."/>
            <person name="He R."/>
            <person name="Meng N."/>
            <person name="Wang Y."/>
            <person name="Liu W."/>
            <person name="Liu Z."/>
            <person name="Liu J."/>
            <person name="Guo Q."/>
            <person name="Huang H."/>
            <person name="Sederoff R.R."/>
            <person name="Wang G."/>
            <person name="Qu G."/>
            <person name="Chen S."/>
        </authorList>
    </citation>
    <scope>NUCLEOTIDE SEQUENCE [LARGE SCALE GENOMIC DNA]</scope>
    <source>
        <strain evidence="1">SC-2020</strain>
    </source>
</reference>
<proteinExistence type="predicted"/>
<dbReference type="EMBL" id="JAQIZT010000016">
    <property type="protein sequence ID" value="KAJ6968210.1"/>
    <property type="molecule type" value="Genomic_DNA"/>
</dbReference>
<gene>
    <name evidence="1" type="ORF">NC653_036224</name>
</gene>
<dbReference type="Proteomes" id="UP001164929">
    <property type="component" value="Chromosome 16"/>
</dbReference>
<accession>A0AAD6PVI3</accession>
<dbReference type="AlphaFoldDB" id="A0AAD6PVI3"/>
<protein>
    <submittedName>
        <fullName evidence="1">Uncharacterized protein</fullName>
    </submittedName>
</protein>
<evidence type="ECO:0000313" key="2">
    <source>
        <dbReference type="Proteomes" id="UP001164929"/>
    </source>
</evidence>
<organism evidence="1 2">
    <name type="scientific">Populus alba x Populus x berolinensis</name>
    <dbReference type="NCBI Taxonomy" id="444605"/>
    <lineage>
        <taxon>Eukaryota</taxon>
        <taxon>Viridiplantae</taxon>
        <taxon>Streptophyta</taxon>
        <taxon>Embryophyta</taxon>
        <taxon>Tracheophyta</taxon>
        <taxon>Spermatophyta</taxon>
        <taxon>Magnoliopsida</taxon>
        <taxon>eudicotyledons</taxon>
        <taxon>Gunneridae</taxon>
        <taxon>Pentapetalae</taxon>
        <taxon>rosids</taxon>
        <taxon>fabids</taxon>
        <taxon>Malpighiales</taxon>
        <taxon>Salicaceae</taxon>
        <taxon>Saliceae</taxon>
        <taxon>Populus</taxon>
    </lineage>
</organism>